<dbReference type="AlphaFoldDB" id="A0A3A1U142"/>
<gene>
    <name evidence="1" type="ORF">D1781_04250</name>
</gene>
<dbReference type="RefSeq" id="WP_119480996.1">
    <property type="nucleotide sequence ID" value="NZ_QXTG01000001.1"/>
</dbReference>
<dbReference type="InterPro" id="IPR011726">
    <property type="entry name" value="KdpF"/>
</dbReference>
<proteinExistence type="predicted"/>
<dbReference type="EMBL" id="QXTG01000001">
    <property type="protein sequence ID" value="RIX30635.1"/>
    <property type="molecule type" value="Genomic_DNA"/>
</dbReference>
<accession>A0A3A1U142</accession>
<reference evidence="2" key="1">
    <citation type="submission" date="2018-09" db="EMBL/GenBank/DDBJ databases">
        <authorList>
            <person name="Kim I."/>
        </authorList>
    </citation>
    <scope>NUCLEOTIDE SEQUENCE [LARGE SCALE GENOMIC DNA]</scope>
    <source>
        <strain evidence="2">DD4a</strain>
    </source>
</reference>
<comment type="caution">
    <text evidence="1">The sequence shown here is derived from an EMBL/GenBank/DDBJ whole genome shotgun (WGS) entry which is preliminary data.</text>
</comment>
<evidence type="ECO:0000313" key="1">
    <source>
        <dbReference type="EMBL" id="RIX30635.1"/>
    </source>
</evidence>
<dbReference type="Pfam" id="PF09604">
    <property type="entry name" value="Potass_KdpF"/>
    <property type="match status" value="1"/>
</dbReference>
<dbReference type="GO" id="GO:0008556">
    <property type="term" value="F:P-type potassium transmembrane transporter activity"/>
    <property type="evidence" value="ECO:0007669"/>
    <property type="project" value="InterPro"/>
</dbReference>
<protein>
    <submittedName>
        <fullName evidence="1">Potassium-transporting ATPase subunit F</fullName>
    </submittedName>
</protein>
<name>A0A3A1U142_9MICO</name>
<organism evidence="1 2">
    <name type="scientific">Amnibacterium setariae</name>
    <dbReference type="NCBI Taxonomy" id="2306585"/>
    <lineage>
        <taxon>Bacteria</taxon>
        <taxon>Bacillati</taxon>
        <taxon>Actinomycetota</taxon>
        <taxon>Actinomycetes</taxon>
        <taxon>Micrococcales</taxon>
        <taxon>Microbacteriaceae</taxon>
        <taxon>Amnibacterium</taxon>
    </lineage>
</organism>
<sequence length="29" mass="3179">MIVFDLLAALLAVAAIAYLVFALVKPERF</sequence>
<evidence type="ECO:0000313" key="2">
    <source>
        <dbReference type="Proteomes" id="UP000265742"/>
    </source>
</evidence>
<dbReference type="Proteomes" id="UP000265742">
    <property type="component" value="Unassembled WGS sequence"/>
</dbReference>
<keyword evidence="2" id="KW-1185">Reference proteome</keyword>
<dbReference type="GO" id="GO:0005886">
    <property type="term" value="C:plasma membrane"/>
    <property type="evidence" value="ECO:0007669"/>
    <property type="project" value="InterPro"/>
</dbReference>